<dbReference type="STRING" id="1286528.NHE_0210"/>
<dbReference type="PRINTS" id="PR00077">
    <property type="entry name" value="GPDHDRGNASE"/>
</dbReference>
<evidence type="ECO:0000256" key="6">
    <source>
        <dbReference type="ARBA" id="ARBA00023264"/>
    </source>
</evidence>
<evidence type="ECO:0000256" key="5">
    <source>
        <dbReference type="ARBA" id="ARBA00023209"/>
    </source>
</evidence>
<dbReference type="Pfam" id="PF07479">
    <property type="entry name" value="NAD_Gly3P_dh_C"/>
    <property type="match status" value="1"/>
</dbReference>
<accession>X5HJC6</accession>
<dbReference type="GO" id="GO:0141153">
    <property type="term" value="F:glycerol-3-phosphate dehydrogenase (NADP+) activity"/>
    <property type="evidence" value="ECO:0007669"/>
    <property type="project" value="RHEA"/>
</dbReference>
<evidence type="ECO:0000259" key="12">
    <source>
        <dbReference type="Pfam" id="PF01210"/>
    </source>
</evidence>
<gene>
    <name evidence="14" type="ORF">NHE_0210</name>
</gene>
<dbReference type="PANTHER" id="PTHR11728:SF1">
    <property type="entry name" value="GLYCEROL-3-PHOSPHATE DEHYDROGENASE [NAD(+)] 2, CHLOROPLASTIC"/>
    <property type="match status" value="1"/>
</dbReference>
<dbReference type="EC" id="1.1.1.94" evidence="11"/>
<dbReference type="InterPro" id="IPR013328">
    <property type="entry name" value="6PGD_dom2"/>
</dbReference>
<dbReference type="RefSeq" id="WP_038558977.1">
    <property type="nucleotide sequence ID" value="NZ_CP007481.1"/>
</dbReference>
<dbReference type="Gene3D" id="1.10.1040.10">
    <property type="entry name" value="N-(1-d-carboxylethyl)-l-norvaline Dehydrogenase, domain 2"/>
    <property type="match status" value="1"/>
</dbReference>
<evidence type="ECO:0000256" key="7">
    <source>
        <dbReference type="PIRSR" id="PIRSR000114-1"/>
    </source>
</evidence>
<dbReference type="InterPro" id="IPR036291">
    <property type="entry name" value="NAD(P)-bd_dom_sf"/>
</dbReference>
<dbReference type="InterPro" id="IPR008927">
    <property type="entry name" value="6-PGluconate_DH-like_C_sf"/>
</dbReference>
<dbReference type="InterPro" id="IPR006168">
    <property type="entry name" value="G3P_DH_NAD-dep"/>
</dbReference>
<keyword evidence="15" id="KW-1185">Reference proteome</keyword>
<dbReference type="GO" id="GO:0005975">
    <property type="term" value="P:carbohydrate metabolic process"/>
    <property type="evidence" value="ECO:0007669"/>
    <property type="project" value="InterPro"/>
</dbReference>
<dbReference type="AlphaFoldDB" id="X5HJC6"/>
<keyword evidence="2" id="KW-0444">Lipid biosynthesis</keyword>
<comment type="catalytic activity">
    <reaction evidence="11">
        <text>sn-glycerol 3-phosphate + NADP(+) = dihydroxyacetone phosphate + NADPH + H(+)</text>
        <dbReference type="Rhea" id="RHEA:11096"/>
        <dbReference type="ChEBI" id="CHEBI:15378"/>
        <dbReference type="ChEBI" id="CHEBI:57597"/>
        <dbReference type="ChEBI" id="CHEBI:57642"/>
        <dbReference type="ChEBI" id="CHEBI:57783"/>
        <dbReference type="ChEBI" id="CHEBI:58349"/>
        <dbReference type="EC" id="1.1.1.94"/>
    </reaction>
</comment>
<dbReference type="GO" id="GO:0005829">
    <property type="term" value="C:cytosol"/>
    <property type="evidence" value="ECO:0007669"/>
    <property type="project" value="TreeGrafter"/>
</dbReference>
<keyword evidence="4" id="KW-0443">Lipid metabolism</keyword>
<sequence>MQSVVIGGGAWGTAIANLLASNSPKVHILSRNHKIIDSINNSHTNPVYFDGFQLNQGIIATNDPAILTQAESVFIAIPSQSTRAVLKEIKKNIKKDAQIILCNKGIEKGSMMLISEVVQDEIKNNIFFLSGPNFAHEVIAEKYSFANLASADSEKYKELSEAISTRTFFTKYIKDINGAQVIAAFKNAVAILCGLLVRLGSEFNTLAALVSIALTEVKGFVEVKNGDPNTITEFCGIGDLVLTCFSDKSRNFKFGYELIDGKENNTLVEGRATLESLYELAKKHDINCILINTLHDIITSRTKNLTSLKDEVRNKLDLAFNQILRHY</sequence>
<reference evidence="14 15" key="1">
    <citation type="submission" date="2014-03" db="EMBL/GenBank/DDBJ databases">
        <title>Sequencing and Comparison of Genomes and Transcriptome Profiles of Human Ehrlichiosis Agents.</title>
        <authorList>
            <person name="Lin M."/>
            <person name="Daugherty S.C."/>
            <person name="Nagaraj S."/>
            <person name="Cheng Z."/>
            <person name="Xiong Q."/>
            <person name="Lin F.-Y."/>
            <person name="Sengamalay N."/>
            <person name="Ott S."/>
            <person name="Godinez A."/>
            <person name="Tallon L.J."/>
            <person name="Sadzewicz L."/>
            <person name="Fraser C.M."/>
            <person name="Dunning Hotopp J.C."/>
            <person name="Rikihisa Y."/>
        </authorList>
    </citation>
    <scope>NUCLEOTIDE SEQUENCE [LARGE SCALE GENOMIC DNA]</scope>
    <source>
        <strain evidence="14 15">Oregon</strain>
    </source>
</reference>
<proteinExistence type="inferred from homology"/>
<dbReference type="EMBL" id="CP007481">
    <property type="protein sequence ID" value="AHX11174.1"/>
    <property type="molecule type" value="Genomic_DNA"/>
</dbReference>
<dbReference type="InterPro" id="IPR011128">
    <property type="entry name" value="G3P_DH_NAD-dep_N"/>
</dbReference>
<protein>
    <recommendedName>
        <fullName evidence="11">Glycerol-3-phosphate dehydrogenase</fullName>
        <ecNumber evidence="11">1.1.1.94</ecNumber>
    </recommendedName>
</protein>
<dbReference type="GO" id="GO:0008654">
    <property type="term" value="P:phospholipid biosynthetic process"/>
    <property type="evidence" value="ECO:0007669"/>
    <property type="project" value="UniProtKB-KW"/>
</dbReference>
<evidence type="ECO:0000256" key="9">
    <source>
        <dbReference type="PIRSR" id="PIRSR000114-3"/>
    </source>
</evidence>
<feature type="binding site" evidence="9">
    <location>
        <position position="135"/>
    </location>
    <ligand>
        <name>NAD(+)</name>
        <dbReference type="ChEBI" id="CHEBI:57540"/>
    </ligand>
</feature>
<keyword evidence="5" id="KW-0594">Phospholipid biosynthesis</keyword>
<evidence type="ECO:0000259" key="13">
    <source>
        <dbReference type="Pfam" id="PF07479"/>
    </source>
</evidence>
<keyword evidence="6" id="KW-1208">Phospholipid metabolism</keyword>
<feature type="domain" description="Glycerol-3-phosphate dehydrogenase NAD-dependent N-terminal" evidence="12">
    <location>
        <begin position="5"/>
        <end position="154"/>
    </location>
</feature>
<dbReference type="OrthoDB" id="9812273at2"/>
<evidence type="ECO:0000256" key="3">
    <source>
        <dbReference type="ARBA" id="ARBA00023002"/>
    </source>
</evidence>
<keyword evidence="3 10" id="KW-0560">Oxidoreductase</keyword>
<dbReference type="GO" id="GO:0046168">
    <property type="term" value="P:glycerol-3-phosphate catabolic process"/>
    <property type="evidence" value="ECO:0007669"/>
    <property type="project" value="InterPro"/>
</dbReference>
<dbReference type="PANTHER" id="PTHR11728">
    <property type="entry name" value="GLYCEROL-3-PHOSPHATE DEHYDROGENASE"/>
    <property type="match status" value="1"/>
</dbReference>
<dbReference type="InterPro" id="IPR006109">
    <property type="entry name" value="G3P_DH_NAD-dep_C"/>
</dbReference>
<evidence type="ECO:0000256" key="11">
    <source>
        <dbReference type="RuleBase" id="RU000439"/>
    </source>
</evidence>
<feature type="active site" description="Proton acceptor" evidence="7">
    <location>
        <position position="186"/>
    </location>
</feature>
<name>X5HJC6_9RICK</name>
<feature type="binding site" evidence="9">
    <location>
        <begin position="7"/>
        <end position="12"/>
    </location>
    <ligand>
        <name>NAD(+)</name>
        <dbReference type="ChEBI" id="CHEBI:57540"/>
    </ligand>
</feature>
<evidence type="ECO:0000313" key="14">
    <source>
        <dbReference type="EMBL" id="AHX11174.1"/>
    </source>
</evidence>
<evidence type="ECO:0000256" key="4">
    <source>
        <dbReference type="ARBA" id="ARBA00023098"/>
    </source>
</evidence>
<keyword evidence="9 10" id="KW-0520">NAD</keyword>
<evidence type="ECO:0000256" key="2">
    <source>
        <dbReference type="ARBA" id="ARBA00022516"/>
    </source>
</evidence>
<evidence type="ECO:0000313" key="15">
    <source>
        <dbReference type="Proteomes" id="UP000023755"/>
    </source>
</evidence>
<feature type="binding site" evidence="8">
    <location>
        <begin position="250"/>
        <end position="251"/>
    </location>
    <ligand>
        <name>substrate</name>
    </ligand>
</feature>
<feature type="binding site" evidence="8">
    <location>
        <position position="104"/>
    </location>
    <ligand>
        <name>substrate</name>
    </ligand>
</feature>
<feature type="binding site" evidence="9">
    <location>
        <position position="250"/>
    </location>
    <ligand>
        <name>NAD(+)</name>
        <dbReference type="ChEBI" id="CHEBI:57540"/>
    </ligand>
</feature>
<dbReference type="PIRSF" id="PIRSF000114">
    <property type="entry name" value="Glycerol-3-P_dh"/>
    <property type="match status" value="1"/>
</dbReference>
<organism evidence="14 15">
    <name type="scientific">Neorickettsia helminthoeca str. Oregon</name>
    <dbReference type="NCBI Taxonomy" id="1286528"/>
    <lineage>
        <taxon>Bacteria</taxon>
        <taxon>Pseudomonadati</taxon>
        <taxon>Pseudomonadota</taxon>
        <taxon>Alphaproteobacteria</taxon>
        <taxon>Rickettsiales</taxon>
        <taxon>Anaplasmataceae</taxon>
        <taxon>Neorickettsia</taxon>
    </lineage>
</organism>
<feature type="domain" description="Glycerol-3-phosphate dehydrogenase NAD-dependent C-terminal" evidence="13">
    <location>
        <begin position="175"/>
        <end position="302"/>
    </location>
</feature>
<dbReference type="HOGENOM" id="CLU_033449_0_2_5"/>
<dbReference type="SUPFAM" id="SSF48179">
    <property type="entry name" value="6-phosphogluconate dehydrogenase C-terminal domain-like"/>
    <property type="match status" value="1"/>
</dbReference>
<dbReference type="GO" id="GO:0051287">
    <property type="term" value="F:NAD binding"/>
    <property type="evidence" value="ECO:0007669"/>
    <property type="project" value="InterPro"/>
</dbReference>
<comment type="similarity">
    <text evidence="1 10">Belongs to the NAD-dependent glycerol-3-phosphate dehydrogenase family.</text>
</comment>
<dbReference type="Pfam" id="PF01210">
    <property type="entry name" value="NAD_Gly3P_dh_N"/>
    <property type="match status" value="1"/>
</dbReference>
<dbReference type="Gene3D" id="3.40.50.720">
    <property type="entry name" value="NAD(P)-binding Rossmann-like Domain"/>
    <property type="match status" value="1"/>
</dbReference>
<dbReference type="Proteomes" id="UP000023755">
    <property type="component" value="Chromosome"/>
</dbReference>
<evidence type="ECO:0000256" key="1">
    <source>
        <dbReference type="ARBA" id="ARBA00011009"/>
    </source>
</evidence>
<evidence type="ECO:0000256" key="10">
    <source>
        <dbReference type="RuleBase" id="RU000437"/>
    </source>
</evidence>
<dbReference type="KEGG" id="nhm:NHE_0210"/>
<dbReference type="SUPFAM" id="SSF51735">
    <property type="entry name" value="NAD(P)-binding Rossmann-fold domains"/>
    <property type="match status" value="1"/>
</dbReference>
<evidence type="ECO:0000256" key="8">
    <source>
        <dbReference type="PIRSR" id="PIRSR000114-2"/>
    </source>
</evidence>